<dbReference type="GO" id="GO:0005524">
    <property type="term" value="F:ATP binding"/>
    <property type="evidence" value="ECO:0007669"/>
    <property type="project" value="UniProtKB-KW"/>
</dbReference>
<keyword evidence="7" id="KW-0067">ATP-binding</keyword>
<dbReference type="InParanoid" id="D8TB05"/>
<keyword evidence="3 8" id="KW-0863">Zinc-finger</keyword>
<evidence type="ECO:0000313" key="11">
    <source>
        <dbReference type="EMBL" id="EFJ06154.1"/>
    </source>
</evidence>
<keyword evidence="12" id="KW-1185">Reference proteome</keyword>
<feature type="compositionally biased region" description="Basic residues" evidence="9">
    <location>
        <begin position="197"/>
        <end position="207"/>
    </location>
</feature>
<evidence type="ECO:0000259" key="10">
    <source>
        <dbReference type="PROSITE" id="PS50089"/>
    </source>
</evidence>
<dbReference type="InterPro" id="IPR017907">
    <property type="entry name" value="Znf_RING_CS"/>
</dbReference>
<dbReference type="SUPFAM" id="SSF57850">
    <property type="entry name" value="RING/U-box"/>
    <property type="match status" value="1"/>
</dbReference>
<keyword evidence="4" id="KW-0378">Hydrolase</keyword>
<protein>
    <recommendedName>
        <fullName evidence="10">RING-type domain-containing protein</fullName>
    </recommendedName>
</protein>
<dbReference type="PANTHER" id="PTHR45626">
    <property type="entry name" value="TRANSCRIPTION TERMINATION FACTOR 2-RELATED"/>
    <property type="match status" value="1"/>
</dbReference>
<dbReference type="InterPro" id="IPR013083">
    <property type="entry name" value="Znf_RING/FYVE/PHD"/>
</dbReference>
<evidence type="ECO:0000256" key="9">
    <source>
        <dbReference type="SAM" id="MobiDB-lite"/>
    </source>
</evidence>
<dbReference type="Pfam" id="PF00097">
    <property type="entry name" value="zf-C3HC4"/>
    <property type="match status" value="1"/>
</dbReference>
<evidence type="ECO:0000313" key="12">
    <source>
        <dbReference type="Proteomes" id="UP000001514"/>
    </source>
</evidence>
<keyword evidence="5" id="KW-0347">Helicase</keyword>
<dbReference type="Gene3D" id="3.40.50.300">
    <property type="entry name" value="P-loop containing nucleotide triphosphate hydrolases"/>
    <property type="match status" value="1"/>
</dbReference>
<dbReference type="PROSITE" id="PS50089">
    <property type="entry name" value="ZF_RING_2"/>
    <property type="match status" value="1"/>
</dbReference>
<dbReference type="HOGENOM" id="CLU_1290908_0_0_1"/>
<dbReference type="GO" id="GO:0016787">
    <property type="term" value="F:hydrolase activity"/>
    <property type="evidence" value="ECO:0007669"/>
    <property type="project" value="UniProtKB-KW"/>
</dbReference>
<accession>D8TB05</accession>
<name>D8TB05_SELML</name>
<feature type="domain" description="RING-type" evidence="10">
    <location>
        <begin position="69"/>
        <end position="107"/>
    </location>
</feature>
<dbReference type="eggNOG" id="KOG1001">
    <property type="taxonomic scope" value="Eukaryota"/>
</dbReference>
<evidence type="ECO:0000256" key="5">
    <source>
        <dbReference type="ARBA" id="ARBA00022806"/>
    </source>
</evidence>
<evidence type="ECO:0000256" key="3">
    <source>
        <dbReference type="ARBA" id="ARBA00022771"/>
    </source>
</evidence>
<evidence type="ECO:0000256" key="6">
    <source>
        <dbReference type="ARBA" id="ARBA00022833"/>
    </source>
</evidence>
<sequence length="214" mass="23759">MPRSSNCYFDYGKACDHPFLVLSRGDTEDFADLGKLARRFLDKNSSQVPSTAYVKEVVDDIRKGESAECPICLEMHAVLTPCAHRMCRECLLNSWRTSAGGPCPISEELITVPRSNPKSSKVEALLHHLQTLSEAGSKSVDFSQWTAFLDLLEIPLKSHLPSRECGRSSIGQTKNVSIKRFIVKDRSEEAAIDRGGSHRRRGAKRSNRGAQNAI</sequence>
<dbReference type="GO" id="GO:0004386">
    <property type="term" value="F:helicase activity"/>
    <property type="evidence" value="ECO:0007669"/>
    <property type="project" value="UniProtKB-KW"/>
</dbReference>
<dbReference type="EMBL" id="GL377706">
    <property type="protein sequence ID" value="EFJ06154.1"/>
    <property type="molecule type" value="Genomic_DNA"/>
</dbReference>
<proteinExistence type="predicted"/>
<dbReference type="InterPro" id="IPR001841">
    <property type="entry name" value="Znf_RING"/>
</dbReference>
<dbReference type="PROSITE" id="PS00518">
    <property type="entry name" value="ZF_RING_1"/>
    <property type="match status" value="1"/>
</dbReference>
<dbReference type="InterPro" id="IPR018957">
    <property type="entry name" value="Znf_C3HC4_RING-type"/>
</dbReference>
<dbReference type="Gene3D" id="3.30.40.10">
    <property type="entry name" value="Zinc/RING finger domain, C3HC4 (zinc finger)"/>
    <property type="match status" value="1"/>
</dbReference>
<keyword evidence="2" id="KW-0547">Nucleotide-binding</keyword>
<dbReference type="STRING" id="88036.D8TB05"/>
<evidence type="ECO:0000256" key="8">
    <source>
        <dbReference type="PROSITE-ProRule" id="PRU00175"/>
    </source>
</evidence>
<dbReference type="SMART" id="SM00184">
    <property type="entry name" value="RING"/>
    <property type="match status" value="1"/>
</dbReference>
<keyword evidence="1" id="KW-0479">Metal-binding</keyword>
<dbReference type="GO" id="GO:0008270">
    <property type="term" value="F:zinc ion binding"/>
    <property type="evidence" value="ECO:0007669"/>
    <property type="project" value="UniProtKB-KW"/>
</dbReference>
<dbReference type="InterPro" id="IPR050628">
    <property type="entry name" value="SNF2_RAD54_helicase_TF"/>
</dbReference>
<dbReference type="AlphaFoldDB" id="D8TB05"/>
<dbReference type="PANTHER" id="PTHR45626:SF22">
    <property type="entry name" value="DNA REPAIR PROTEIN RAD5"/>
    <property type="match status" value="1"/>
</dbReference>
<evidence type="ECO:0000256" key="2">
    <source>
        <dbReference type="ARBA" id="ARBA00022741"/>
    </source>
</evidence>
<dbReference type="Gramene" id="EFJ06154">
    <property type="protein sequence ID" value="EFJ06154"/>
    <property type="gene ID" value="SELMODRAFT_430936"/>
</dbReference>
<gene>
    <name evidence="11" type="ORF">SELMODRAFT_430936</name>
</gene>
<feature type="region of interest" description="Disordered" evidence="9">
    <location>
        <begin position="189"/>
        <end position="214"/>
    </location>
</feature>
<evidence type="ECO:0000256" key="1">
    <source>
        <dbReference type="ARBA" id="ARBA00022723"/>
    </source>
</evidence>
<dbReference type="Proteomes" id="UP000001514">
    <property type="component" value="Unassembled WGS sequence"/>
</dbReference>
<evidence type="ECO:0000256" key="4">
    <source>
        <dbReference type="ARBA" id="ARBA00022801"/>
    </source>
</evidence>
<reference evidence="11 12" key="1">
    <citation type="journal article" date="2011" name="Science">
        <title>The Selaginella genome identifies genetic changes associated with the evolution of vascular plants.</title>
        <authorList>
            <person name="Banks J.A."/>
            <person name="Nishiyama T."/>
            <person name="Hasebe M."/>
            <person name="Bowman J.L."/>
            <person name="Gribskov M."/>
            <person name="dePamphilis C."/>
            <person name="Albert V.A."/>
            <person name="Aono N."/>
            <person name="Aoyama T."/>
            <person name="Ambrose B.A."/>
            <person name="Ashton N.W."/>
            <person name="Axtell M.J."/>
            <person name="Barker E."/>
            <person name="Barker M.S."/>
            <person name="Bennetzen J.L."/>
            <person name="Bonawitz N.D."/>
            <person name="Chapple C."/>
            <person name="Cheng C."/>
            <person name="Correa L.G."/>
            <person name="Dacre M."/>
            <person name="DeBarry J."/>
            <person name="Dreyer I."/>
            <person name="Elias M."/>
            <person name="Engstrom E.M."/>
            <person name="Estelle M."/>
            <person name="Feng L."/>
            <person name="Finet C."/>
            <person name="Floyd S.K."/>
            <person name="Frommer W.B."/>
            <person name="Fujita T."/>
            <person name="Gramzow L."/>
            <person name="Gutensohn M."/>
            <person name="Harholt J."/>
            <person name="Hattori M."/>
            <person name="Heyl A."/>
            <person name="Hirai T."/>
            <person name="Hiwatashi Y."/>
            <person name="Ishikawa M."/>
            <person name="Iwata M."/>
            <person name="Karol K.G."/>
            <person name="Koehler B."/>
            <person name="Kolukisaoglu U."/>
            <person name="Kubo M."/>
            <person name="Kurata T."/>
            <person name="Lalonde S."/>
            <person name="Li K."/>
            <person name="Li Y."/>
            <person name="Litt A."/>
            <person name="Lyons E."/>
            <person name="Manning G."/>
            <person name="Maruyama T."/>
            <person name="Michael T.P."/>
            <person name="Mikami K."/>
            <person name="Miyazaki S."/>
            <person name="Morinaga S."/>
            <person name="Murata T."/>
            <person name="Mueller-Roeber B."/>
            <person name="Nelson D.R."/>
            <person name="Obara M."/>
            <person name="Oguri Y."/>
            <person name="Olmstead R.G."/>
            <person name="Onodera N."/>
            <person name="Petersen B.L."/>
            <person name="Pils B."/>
            <person name="Prigge M."/>
            <person name="Rensing S.A."/>
            <person name="Riano-Pachon D.M."/>
            <person name="Roberts A.W."/>
            <person name="Sato Y."/>
            <person name="Scheller H.V."/>
            <person name="Schulz B."/>
            <person name="Schulz C."/>
            <person name="Shakirov E.V."/>
            <person name="Shibagaki N."/>
            <person name="Shinohara N."/>
            <person name="Shippen D.E."/>
            <person name="Soerensen I."/>
            <person name="Sotooka R."/>
            <person name="Sugimoto N."/>
            <person name="Sugita M."/>
            <person name="Sumikawa N."/>
            <person name="Tanurdzic M."/>
            <person name="Theissen G."/>
            <person name="Ulvskov P."/>
            <person name="Wakazuki S."/>
            <person name="Weng J.K."/>
            <person name="Willats W.W."/>
            <person name="Wipf D."/>
            <person name="Wolf P.G."/>
            <person name="Yang L."/>
            <person name="Zimmer A.D."/>
            <person name="Zhu Q."/>
            <person name="Mitros T."/>
            <person name="Hellsten U."/>
            <person name="Loque D."/>
            <person name="Otillar R."/>
            <person name="Salamov A."/>
            <person name="Schmutz J."/>
            <person name="Shapiro H."/>
            <person name="Lindquist E."/>
            <person name="Lucas S."/>
            <person name="Rokhsar D."/>
            <person name="Grigoriev I.V."/>
        </authorList>
    </citation>
    <scope>NUCLEOTIDE SEQUENCE [LARGE SCALE GENOMIC DNA]</scope>
</reference>
<evidence type="ECO:0000256" key="7">
    <source>
        <dbReference type="ARBA" id="ARBA00022840"/>
    </source>
</evidence>
<dbReference type="InterPro" id="IPR027417">
    <property type="entry name" value="P-loop_NTPase"/>
</dbReference>
<keyword evidence="6" id="KW-0862">Zinc</keyword>
<dbReference type="KEGG" id="smo:SELMODRAFT_430936"/>
<organism evidence="12">
    <name type="scientific">Selaginella moellendorffii</name>
    <name type="common">Spikemoss</name>
    <dbReference type="NCBI Taxonomy" id="88036"/>
    <lineage>
        <taxon>Eukaryota</taxon>
        <taxon>Viridiplantae</taxon>
        <taxon>Streptophyta</taxon>
        <taxon>Embryophyta</taxon>
        <taxon>Tracheophyta</taxon>
        <taxon>Lycopodiopsida</taxon>
        <taxon>Selaginellales</taxon>
        <taxon>Selaginellaceae</taxon>
        <taxon>Selaginella</taxon>
    </lineage>
</organism>